<accession>A0A1G4W1C6</accession>
<feature type="signal peptide" evidence="1">
    <location>
        <begin position="1"/>
        <end position="24"/>
    </location>
</feature>
<protein>
    <recommendedName>
        <fullName evidence="4">Secreted protein</fullName>
    </recommendedName>
</protein>
<reference evidence="3" key="1">
    <citation type="submission" date="2016-10" db="EMBL/GenBank/DDBJ databases">
        <authorList>
            <person name="Varghese N."/>
            <person name="Submissions S."/>
        </authorList>
    </citation>
    <scope>NUCLEOTIDE SEQUENCE [LARGE SCALE GENOMIC DNA]</scope>
    <source>
        <strain evidence="3">UNC267MFSha1.1M11</strain>
    </source>
</reference>
<evidence type="ECO:0000313" key="2">
    <source>
        <dbReference type="EMBL" id="SCX15160.1"/>
    </source>
</evidence>
<evidence type="ECO:0000256" key="1">
    <source>
        <dbReference type="SAM" id="SignalP"/>
    </source>
</evidence>
<feature type="chain" id="PRO_5011517055" description="Secreted protein" evidence="1">
    <location>
        <begin position="25"/>
        <end position="139"/>
    </location>
</feature>
<name>A0A1G4W1C6_9MYCO</name>
<dbReference type="Pfam" id="PF20341">
    <property type="entry name" value="DUF6636"/>
    <property type="match status" value="1"/>
</dbReference>
<gene>
    <name evidence="2" type="ORF">SAMN02799620_02007</name>
</gene>
<keyword evidence="1" id="KW-0732">Signal</keyword>
<proteinExistence type="predicted"/>
<evidence type="ECO:0008006" key="4">
    <source>
        <dbReference type="Google" id="ProtNLM"/>
    </source>
</evidence>
<dbReference type="RefSeq" id="WP_235632796.1">
    <property type="nucleotide sequence ID" value="NZ_FMUB01000004.1"/>
</dbReference>
<dbReference type="STRING" id="1502745.SAMN02799620_02007"/>
<dbReference type="InterPro" id="IPR046576">
    <property type="entry name" value="DUF6636"/>
</dbReference>
<evidence type="ECO:0000313" key="3">
    <source>
        <dbReference type="Proteomes" id="UP000199707"/>
    </source>
</evidence>
<dbReference type="AlphaFoldDB" id="A0A1G4W1C6"/>
<sequence>MKRRTVAVIASWSLLTLTAPTAAAEPGGLVTFISPTGNVGCILDADYARCDIIDRDWNPPPRPVDCELDYGQGIGIAPGERPAFVCAGDTTLGGEKVLAYGDSLTRGQLGCDSSENGISCRDARTGHGFSLARQVYQLF</sequence>
<organism evidence="2 3">
    <name type="scientific">Mycolicibacterium fluoranthenivorans</name>
    <dbReference type="NCBI Taxonomy" id="258505"/>
    <lineage>
        <taxon>Bacteria</taxon>
        <taxon>Bacillati</taxon>
        <taxon>Actinomycetota</taxon>
        <taxon>Actinomycetes</taxon>
        <taxon>Mycobacteriales</taxon>
        <taxon>Mycobacteriaceae</taxon>
        <taxon>Mycolicibacterium</taxon>
    </lineage>
</organism>
<dbReference type="Proteomes" id="UP000199707">
    <property type="component" value="Unassembled WGS sequence"/>
</dbReference>
<dbReference type="EMBL" id="FMUB01000004">
    <property type="protein sequence ID" value="SCX15160.1"/>
    <property type="molecule type" value="Genomic_DNA"/>
</dbReference>